<keyword evidence="1" id="KW-0812">Transmembrane</keyword>
<evidence type="ECO:0000313" key="2">
    <source>
        <dbReference type="EMBL" id="OCQ53137.1"/>
    </source>
</evidence>
<name>A0A1C0U5D5_9GAMM</name>
<protein>
    <submittedName>
        <fullName evidence="2">Uncharacterized protein</fullName>
    </submittedName>
</protein>
<sequence>MQLPITRRCCTGIESLILFLLFANLANYKRFIVFASAIIPLFSIIRGTSMKKLLAICLLGFVLAGCDSQPKIDASNEIALKTSIDKIRDVLPDDKRAKFDESIQVAMFNSIDFNELVKSGVDSDVKKLKQKFYKSLDGKTADQLIAEAEKIEAKKSENE</sequence>
<dbReference type="Pfam" id="PF20404">
    <property type="entry name" value="DUF6694"/>
    <property type="match status" value="1"/>
</dbReference>
<keyword evidence="1" id="KW-0472">Membrane</keyword>
<keyword evidence="3" id="KW-1185">Reference proteome</keyword>
<gene>
    <name evidence="2" type="ORF">Ppb6_01538</name>
</gene>
<dbReference type="EMBL" id="LOMY01000051">
    <property type="protein sequence ID" value="OCQ53137.1"/>
    <property type="molecule type" value="Genomic_DNA"/>
</dbReference>
<organism evidence="2 3">
    <name type="scientific">Photorhabdus australis subsp. thailandensis</name>
    <dbReference type="NCBI Taxonomy" id="2805096"/>
    <lineage>
        <taxon>Bacteria</taxon>
        <taxon>Pseudomonadati</taxon>
        <taxon>Pseudomonadota</taxon>
        <taxon>Gammaproteobacteria</taxon>
        <taxon>Enterobacterales</taxon>
        <taxon>Morganellaceae</taxon>
        <taxon>Photorhabdus</taxon>
    </lineage>
</organism>
<proteinExistence type="predicted"/>
<evidence type="ECO:0000256" key="1">
    <source>
        <dbReference type="SAM" id="Phobius"/>
    </source>
</evidence>
<comment type="caution">
    <text evidence="2">The sequence shown here is derived from an EMBL/GenBank/DDBJ whole genome shotgun (WGS) entry which is preliminary data.</text>
</comment>
<feature type="transmembrane region" description="Helical" evidence="1">
    <location>
        <begin position="28"/>
        <end position="45"/>
    </location>
</feature>
<keyword evidence="1" id="KW-1133">Transmembrane helix</keyword>
<evidence type="ECO:0000313" key="3">
    <source>
        <dbReference type="Proteomes" id="UP000093476"/>
    </source>
</evidence>
<dbReference type="PATRIC" id="fig|286156.4.peg.1747"/>
<dbReference type="Proteomes" id="UP000093476">
    <property type="component" value="Unassembled WGS sequence"/>
</dbReference>
<reference evidence="2 3" key="1">
    <citation type="submission" date="2015-12" db="EMBL/GenBank/DDBJ databases">
        <title>Genome comparisons provide insights into the role of secondary metabolites in the pathogenic phase of the Photorhabdus life cycle.</title>
        <authorList>
            <person name="Tobias N.J."/>
            <person name="Mishra B."/>
            <person name="Gupta D.K."/>
            <person name="Thines M."/>
            <person name="Stinear T.P."/>
            <person name="Bode H.B."/>
        </authorList>
    </citation>
    <scope>NUCLEOTIDE SEQUENCE [LARGE SCALE GENOMIC DNA]</scope>
    <source>
        <strain evidence="2 3">PB68.1</strain>
    </source>
</reference>
<dbReference type="InterPro" id="IPR046516">
    <property type="entry name" value="DUF6694"/>
</dbReference>
<accession>A0A1C0U5D5</accession>
<dbReference type="AlphaFoldDB" id="A0A1C0U5D5"/>